<evidence type="ECO:0000313" key="1">
    <source>
        <dbReference type="EMBL" id="PIW73305.1"/>
    </source>
</evidence>
<name>A0A2M7ICB8_9BACT</name>
<reference evidence="2" key="1">
    <citation type="submission" date="2017-09" db="EMBL/GenBank/DDBJ databases">
        <title>Depth-based differentiation of microbial function through sediment-hosted aquifers and enrichment of novel symbionts in the deep terrestrial subsurface.</title>
        <authorList>
            <person name="Probst A.J."/>
            <person name="Ladd B."/>
            <person name="Jarett J.K."/>
            <person name="Geller-Mcgrath D.E."/>
            <person name="Sieber C.M.K."/>
            <person name="Emerson J.B."/>
            <person name="Anantharaman K."/>
            <person name="Thomas B.C."/>
            <person name="Malmstrom R."/>
            <person name="Stieglmeier M."/>
            <person name="Klingl A."/>
            <person name="Woyke T."/>
            <person name="Ryan C.M."/>
            <person name="Banfield J.F."/>
        </authorList>
    </citation>
    <scope>NUCLEOTIDE SEQUENCE [LARGE SCALE GENOMIC DNA]</scope>
</reference>
<comment type="caution">
    <text evidence="1">The sequence shown here is derived from an EMBL/GenBank/DDBJ whole genome shotgun (WGS) entry which is preliminary data.</text>
</comment>
<proteinExistence type="predicted"/>
<evidence type="ECO:0000313" key="2">
    <source>
        <dbReference type="Proteomes" id="UP000230822"/>
    </source>
</evidence>
<protein>
    <recommendedName>
        <fullName evidence="3">DUF5678 domain-containing protein</fullName>
    </recommendedName>
</protein>
<dbReference type="Proteomes" id="UP000230822">
    <property type="component" value="Unassembled WGS sequence"/>
</dbReference>
<sequence length="84" mass="9792">MRFDNIFLKSYIKIMKNGKKITMINIMSDPRYQGKHVILIANKVYTATTGTIANKIVDRLEKKYPKEIPAMTYIPKSDTLILWL</sequence>
<accession>A0A2M7ICB8</accession>
<organism evidence="1 2">
    <name type="scientific">Candidatus Roizmanbacteria bacterium CG_4_8_14_3_um_filter_34_9</name>
    <dbReference type="NCBI Taxonomy" id="1974832"/>
    <lineage>
        <taxon>Bacteria</taxon>
        <taxon>Candidatus Roizmaniibacteriota</taxon>
    </lineage>
</organism>
<evidence type="ECO:0008006" key="3">
    <source>
        <dbReference type="Google" id="ProtNLM"/>
    </source>
</evidence>
<dbReference type="AlphaFoldDB" id="A0A2M7ICB8"/>
<gene>
    <name evidence="1" type="ORF">CO005_02225</name>
</gene>
<dbReference type="EMBL" id="PFGU01000057">
    <property type="protein sequence ID" value="PIW73305.1"/>
    <property type="molecule type" value="Genomic_DNA"/>
</dbReference>